<reference evidence="2 3" key="1">
    <citation type="submission" date="2015-01" db="EMBL/GenBank/DDBJ databases">
        <title>The Genome Sequence of Ochroconis gallopava CBS43764.</title>
        <authorList>
            <consortium name="The Broad Institute Genomics Platform"/>
            <person name="Cuomo C."/>
            <person name="de Hoog S."/>
            <person name="Gorbushina A."/>
            <person name="Stielow B."/>
            <person name="Teixiera M."/>
            <person name="Abouelleil A."/>
            <person name="Chapman S.B."/>
            <person name="Priest M."/>
            <person name="Young S.K."/>
            <person name="Wortman J."/>
            <person name="Nusbaum C."/>
            <person name="Birren B."/>
        </authorList>
    </citation>
    <scope>NUCLEOTIDE SEQUENCE [LARGE SCALE GENOMIC DNA]</scope>
    <source>
        <strain evidence="2 3">CBS 43764</strain>
    </source>
</reference>
<dbReference type="AlphaFoldDB" id="A0A0D2AKT7"/>
<organism evidence="2 3">
    <name type="scientific">Verruconis gallopava</name>
    <dbReference type="NCBI Taxonomy" id="253628"/>
    <lineage>
        <taxon>Eukaryota</taxon>
        <taxon>Fungi</taxon>
        <taxon>Dikarya</taxon>
        <taxon>Ascomycota</taxon>
        <taxon>Pezizomycotina</taxon>
        <taxon>Dothideomycetes</taxon>
        <taxon>Pleosporomycetidae</taxon>
        <taxon>Venturiales</taxon>
        <taxon>Sympoventuriaceae</taxon>
        <taxon>Verruconis</taxon>
    </lineage>
</organism>
<evidence type="ECO:0000313" key="2">
    <source>
        <dbReference type="EMBL" id="KIW07170.1"/>
    </source>
</evidence>
<dbReference type="VEuPathDB" id="FungiDB:PV09_02039"/>
<keyword evidence="3" id="KW-1185">Reference proteome</keyword>
<dbReference type="RefSeq" id="XP_016217039.1">
    <property type="nucleotide sequence ID" value="XM_016355023.1"/>
</dbReference>
<proteinExistence type="predicted"/>
<dbReference type="Proteomes" id="UP000053259">
    <property type="component" value="Unassembled WGS sequence"/>
</dbReference>
<sequence>MSEAAFSRDGQTVGPSTVHACHRLDGHSVPPIGTSEGEETQTANLVTIPWLREVCSGADEAVGKRSIDTNQSVTASSRQRVEDEPTHIIDAAFPRHTLGSDMYVPNEPAATDDVSHGEESSASSHLSSQSRASEPYLEPMSNAFTTILDLPYDIIHEICCQLTYLHPLVPPDCTNGTVLSPVTGEEQARLELNSSAFHQIVYFLNGGPARRDLKAISQTCTHLRTLMKSCMQTIHQALLRTRPVCVDQLWFEDLSWMLSELDDYGLASISGTNLYWDNRERIAGSFRADPKHRTEEAAPRTFNILADKCVNLRSLNIRISPEMLRTRRPSGEMRDAPLKSYFDIVGIDELKRLIKCVLDRRGHVKVELAFDDLGYFKDRKKIELIQWFQKP</sequence>
<dbReference type="GeneID" id="27310012"/>
<evidence type="ECO:0000313" key="3">
    <source>
        <dbReference type="Proteomes" id="UP000053259"/>
    </source>
</evidence>
<gene>
    <name evidence="2" type="ORF">PV09_02039</name>
</gene>
<protein>
    <recommendedName>
        <fullName evidence="4">F-box domain-containing protein</fullName>
    </recommendedName>
</protein>
<feature type="compositionally biased region" description="Polar residues" evidence="1">
    <location>
        <begin position="68"/>
        <end position="78"/>
    </location>
</feature>
<evidence type="ECO:0000256" key="1">
    <source>
        <dbReference type="SAM" id="MobiDB-lite"/>
    </source>
</evidence>
<name>A0A0D2AKT7_9PEZI</name>
<feature type="compositionally biased region" description="Low complexity" evidence="1">
    <location>
        <begin position="120"/>
        <end position="134"/>
    </location>
</feature>
<feature type="region of interest" description="Disordered" evidence="1">
    <location>
        <begin position="62"/>
        <end position="85"/>
    </location>
</feature>
<dbReference type="HOGENOM" id="CLU_706365_0_0_1"/>
<dbReference type="InParanoid" id="A0A0D2AKT7"/>
<dbReference type="EMBL" id="KN847533">
    <property type="protein sequence ID" value="KIW07170.1"/>
    <property type="molecule type" value="Genomic_DNA"/>
</dbReference>
<feature type="region of interest" description="Disordered" evidence="1">
    <location>
        <begin position="99"/>
        <end position="134"/>
    </location>
</feature>
<evidence type="ECO:0008006" key="4">
    <source>
        <dbReference type="Google" id="ProtNLM"/>
    </source>
</evidence>
<accession>A0A0D2AKT7</accession>